<dbReference type="AlphaFoldDB" id="A0A1H1WXL7"/>
<dbReference type="PANTHER" id="PTHR38687:SF1">
    <property type="entry name" value="CELL DIVISION PROTEIN DEDD"/>
    <property type="match status" value="1"/>
</dbReference>
<keyword evidence="2" id="KW-0472">Membrane</keyword>
<keyword evidence="2" id="KW-1133">Transmembrane helix</keyword>
<name>A0A1H1WXL7_9GAMM</name>
<dbReference type="GO" id="GO:0042834">
    <property type="term" value="F:peptidoglycan binding"/>
    <property type="evidence" value="ECO:0007669"/>
    <property type="project" value="InterPro"/>
</dbReference>
<dbReference type="EMBL" id="LT629736">
    <property type="protein sequence ID" value="SDT01742.1"/>
    <property type="molecule type" value="Genomic_DNA"/>
</dbReference>
<feature type="region of interest" description="Disordered" evidence="1">
    <location>
        <begin position="95"/>
        <end position="114"/>
    </location>
</feature>
<dbReference type="OrthoDB" id="8558195at2"/>
<dbReference type="GO" id="GO:0032506">
    <property type="term" value="P:cytokinetic process"/>
    <property type="evidence" value="ECO:0007669"/>
    <property type="project" value="TreeGrafter"/>
</dbReference>
<evidence type="ECO:0000259" key="3">
    <source>
        <dbReference type="PROSITE" id="PS51724"/>
    </source>
</evidence>
<keyword evidence="2" id="KW-0812">Transmembrane</keyword>
<keyword evidence="5" id="KW-1185">Reference proteome</keyword>
<evidence type="ECO:0000313" key="4">
    <source>
        <dbReference type="EMBL" id="SDT01742.1"/>
    </source>
</evidence>
<dbReference type="InterPro" id="IPR036680">
    <property type="entry name" value="SPOR-like_sf"/>
</dbReference>
<protein>
    <submittedName>
        <fullName evidence="4">Cell division protein FtsN</fullName>
    </submittedName>
</protein>
<proteinExistence type="predicted"/>
<dbReference type="PANTHER" id="PTHR38687">
    <property type="entry name" value="CELL DIVISION PROTEIN DEDD-RELATED"/>
    <property type="match status" value="1"/>
</dbReference>
<evidence type="ECO:0000256" key="2">
    <source>
        <dbReference type="SAM" id="Phobius"/>
    </source>
</evidence>
<sequence>MAKGRKAPTRGASRQQASSRPRIPGWLWMVSGLVIGLFVAFLFQLEPGRETVKRDAVPPKPAQQASRPAKPAEQQPRYDFYTLLPESEVIVPETAVPEQAPTEPPKTEDKATAQPATRYFLQAGSFRQRADADRVRAQIIMLGLDVQLENAKLGSGETWYRVQVGPFQDRNSLGNAQKTLAGNGFDNLLLQQRTTKQ</sequence>
<gene>
    <name evidence="4" type="ORF">SAMN05216421_2708</name>
</gene>
<dbReference type="InterPro" id="IPR052521">
    <property type="entry name" value="Cell_div_SPOR-domain"/>
</dbReference>
<evidence type="ECO:0000313" key="5">
    <source>
        <dbReference type="Proteomes" id="UP000243207"/>
    </source>
</evidence>
<dbReference type="Gene3D" id="3.30.70.1070">
    <property type="entry name" value="Sporulation related repeat"/>
    <property type="match status" value="1"/>
</dbReference>
<feature type="region of interest" description="Disordered" evidence="1">
    <location>
        <begin position="51"/>
        <end position="76"/>
    </location>
</feature>
<keyword evidence="4" id="KW-0131">Cell cycle</keyword>
<dbReference type="Pfam" id="PF05036">
    <property type="entry name" value="SPOR"/>
    <property type="match status" value="1"/>
</dbReference>
<feature type="domain" description="SPOR" evidence="3">
    <location>
        <begin position="113"/>
        <end position="193"/>
    </location>
</feature>
<keyword evidence="4" id="KW-0132">Cell division</keyword>
<dbReference type="GO" id="GO:0030428">
    <property type="term" value="C:cell septum"/>
    <property type="evidence" value="ECO:0007669"/>
    <property type="project" value="TreeGrafter"/>
</dbReference>
<feature type="transmembrane region" description="Helical" evidence="2">
    <location>
        <begin position="26"/>
        <end position="45"/>
    </location>
</feature>
<evidence type="ECO:0000256" key="1">
    <source>
        <dbReference type="SAM" id="MobiDB-lite"/>
    </source>
</evidence>
<dbReference type="RefSeq" id="WP_093395662.1">
    <property type="nucleotide sequence ID" value="NZ_LT629736.1"/>
</dbReference>
<dbReference type="GO" id="GO:0032153">
    <property type="term" value="C:cell division site"/>
    <property type="evidence" value="ECO:0007669"/>
    <property type="project" value="TreeGrafter"/>
</dbReference>
<dbReference type="PROSITE" id="PS51724">
    <property type="entry name" value="SPOR"/>
    <property type="match status" value="1"/>
</dbReference>
<organism evidence="4 5">
    <name type="scientific">Halopseudomonas xinjiangensis</name>
    <dbReference type="NCBI Taxonomy" id="487184"/>
    <lineage>
        <taxon>Bacteria</taxon>
        <taxon>Pseudomonadati</taxon>
        <taxon>Pseudomonadota</taxon>
        <taxon>Gammaproteobacteria</taxon>
        <taxon>Pseudomonadales</taxon>
        <taxon>Pseudomonadaceae</taxon>
        <taxon>Halopseudomonas</taxon>
    </lineage>
</organism>
<dbReference type="InterPro" id="IPR007730">
    <property type="entry name" value="SPOR-like_dom"/>
</dbReference>
<dbReference type="SUPFAM" id="SSF110997">
    <property type="entry name" value="Sporulation related repeat"/>
    <property type="match status" value="1"/>
</dbReference>
<dbReference type="STRING" id="487184.SAMN05216421_2708"/>
<dbReference type="Proteomes" id="UP000243207">
    <property type="component" value="Chromosome I"/>
</dbReference>
<reference evidence="5" key="1">
    <citation type="submission" date="2016-10" db="EMBL/GenBank/DDBJ databases">
        <authorList>
            <person name="Varghese N."/>
            <person name="Submissions S."/>
        </authorList>
    </citation>
    <scope>NUCLEOTIDE SEQUENCE [LARGE SCALE GENOMIC DNA]</scope>
    <source>
        <strain evidence="5">NRRL B-51270</strain>
    </source>
</reference>
<accession>A0A1H1WXL7</accession>